<dbReference type="PANTHER" id="PTHR30203">
    <property type="entry name" value="OUTER MEMBRANE CATION EFFLUX PROTEIN"/>
    <property type="match status" value="1"/>
</dbReference>
<evidence type="ECO:0000256" key="1">
    <source>
        <dbReference type="ARBA" id="ARBA00007613"/>
    </source>
</evidence>
<dbReference type="PANTHER" id="PTHR30203:SF33">
    <property type="entry name" value="BLR4455 PROTEIN"/>
    <property type="match status" value="1"/>
</dbReference>
<keyword evidence="2" id="KW-0449">Lipoprotein</keyword>
<keyword evidence="2" id="KW-0472">Membrane</keyword>
<dbReference type="PATRIC" id="fig|1454003.3.peg.475"/>
<name>A0A011PZM5_9PROT</name>
<accession>A0A011PZM5</accession>
<dbReference type="Gene3D" id="2.20.200.10">
    <property type="entry name" value="Outer membrane efflux proteins (OEP)"/>
    <property type="match status" value="1"/>
</dbReference>
<dbReference type="InterPro" id="IPR010131">
    <property type="entry name" value="MdtP/NodT-like"/>
</dbReference>
<dbReference type="SUPFAM" id="SSF56954">
    <property type="entry name" value="Outer membrane efflux proteins (OEP)"/>
    <property type="match status" value="1"/>
</dbReference>
<evidence type="ECO:0000313" key="4">
    <source>
        <dbReference type="Proteomes" id="UP000021816"/>
    </source>
</evidence>
<dbReference type="GO" id="GO:0015562">
    <property type="term" value="F:efflux transmembrane transporter activity"/>
    <property type="evidence" value="ECO:0007669"/>
    <property type="project" value="InterPro"/>
</dbReference>
<dbReference type="Proteomes" id="UP000021816">
    <property type="component" value="Unassembled WGS sequence"/>
</dbReference>
<dbReference type="Pfam" id="PF02321">
    <property type="entry name" value="OEP"/>
    <property type="match status" value="2"/>
</dbReference>
<dbReference type="AlphaFoldDB" id="A0A011PZM5"/>
<feature type="signal peptide" evidence="2">
    <location>
        <begin position="1"/>
        <end position="19"/>
    </location>
</feature>
<comment type="subcellular location">
    <subcellularLocation>
        <location evidence="2">Cell membrane</location>
        <topology evidence="2">Lipid-anchor</topology>
    </subcellularLocation>
</comment>
<evidence type="ECO:0000256" key="2">
    <source>
        <dbReference type="RuleBase" id="RU362097"/>
    </source>
</evidence>
<keyword evidence="2" id="KW-0732">Signal</keyword>
<dbReference type="GO" id="GO:0005886">
    <property type="term" value="C:plasma membrane"/>
    <property type="evidence" value="ECO:0007669"/>
    <property type="project" value="UniProtKB-SubCell"/>
</dbReference>
<dbReference type="PROSITE" id="PS51257">
    <property type="entry name" value="PROKAR_LIPOPROTEIN"/>
    <property type="match status" value="1"/>
</dbReference>
<dbReference type="InterPro" id="IPR003423">
    <property type="entry name" value="OMP_efflux"/>
</dbReference>
<evidence type="ECO:0000313" key="3">
    <source>
        <dbReference type="EMBL" id="EXI82355.1"/>
    </source>
</evidence>
<dbReference type="NCBIfam" id="TIGR01845">
    <property type="entry name" value="outer_NodT"/>
    <property type="match status" value="1"/>
</dbReference>
<keyword evidence="2" id="KW-0564">Palmitate</keyword>
<dbReference type="Gene3D" id="1.20.1600.10">
    <property type="entry name" value="Outer membrane efflux proteins (OEP)"/>
    <property type="match status" value="1"/>
</dbReference>
<proteinExistence type="inferred from homology"/>
<feature type="chain" id="PRO_5001431342" evidence="2">
    <location>
        <begin position="20"/>
        <end position="483"/>
    </location>
</feature>
<organism evidence="3 4">
    <name type="scientific">Candidatus Accumulibacter appositus</name>
    <dbReference type="NCBI Taxonomy" id="1454003"/>
    <lineage>
        <taxon>Bacteria</taxon>
        <taxon>Pseudomonadati</taxon>
        <taxon>Pseudomonadota</taxon>
        <taxon>Betaproteobacteria</taxon>
        <taxon>Candidatus Accumulibacter</taxon>
    </lineage>
</organism>
<keyword evidence="2" id="KW-1134">Transmembrane beta strand</keyword>
<keyword evidence="2" id="KW-0812">Transmembrane</keyword>
<dbReference type="STRING" id="1454003.AW10_00458"/>
<comment type="similarity">
    <text evidence="1 2">Belongs to the outer membrane factor (OMF) (TC 1.B.17) family.</text>
</comment>
<comment type="caution">
    <text evidence="3">The sequence shown here is derived from an EMBL/GenBank/DDBJ whole genome shotgun (WGS) entry which is preliminary data.</text>
</comment>
<sequence length="483" mass="52855" precursor="true">MRKSLIAALLALLASGCMIGPDYLRPQVDTPPAWRLDAQTANALANSAWWKQFDDPVLDDLVSTALHNNHDLLIATARIEEFAGRYGIVRAELFPQVGAAYEASRQRSTLPGASDASTYNSYQAVIGASWEIDIWGRIRRQSEAARAQLLGSEDARRAVILSLVGRVAGAYINLRDLDRQLEIAKATALSRGESYDVFQERYMGGVISTLELSQNKSQYDEALASIPPIEKAIAQQENGLSVLLGRNPGPIARGKNIDQLSLPAIPAGLPSDLLERRPDIQLAEQNLIAANALIGAAKAAYFPTISLTGLFGYASNGLSNLFNSQSKTWQYAAPITMPIFTAGAIAGQVQEAEAVQQQALFAYQRTIQEAFREVNDALINQDRTREQLRAQKQQVKALEQYSATARLRYDNGYTSYIEVLDAERSLFNVQLQYTQTQQTQFQAMINLYLAMGGGWINEADKLTTAADPVAPEPAAESPAISTQ</sequence>
<reference evidence="3 4" key="1">
    <citation type="submission" date="2014-02" db="EMBL/GenBank/DDBJ databases">
        <title>Expanding our view of genomic diversity in Candidatus Accumulibacter clades.</title>
        <authorList>
            <person name="Skennerton C.T."/>
            <person name="Barr J.J."/>
            <person name="Slater F.R."/>
            <person name="Bond P.L."/>
            <person name="Tyson G.W."/>
        </authorList>
    </citation>
    <scope>NUCLEOTIDE SEQUENCE [LARGE SCALE GENOMIC DNA]</scope>
    <source>
        <strain evidence="4">BA-92</strain>
    </source>
</reference>
<gene>
    <name evidence="3" type="primary">oprM_1</name>
    <name evidence="3" type="ORF">AW10_00458</name>
</gene>
<dbReference type="EMBL" id="JEMX01000011">
    <property type="protein sequence ID" value="EXI82355.1"/>
    <property type="molecule type" value="Genomic_DNA"/>
</dbReference>
<protein>
    <submittedName>
        <fullName evidence="3">Outer membrane protein OprM</fullName>
    </submittedName>
</protein>